<feature type="region of interest" description="Disordered" evidence="1">
    <location>
        <begin position="1"/>
        <end position="98"/>
    </location>
</feature>
<dbReference type="EMBL" id="VXIS01000313">
    <property type="protein sequence ID" value="KAA8894773.1"/>
    <property type="molecule type" value="Genomic_DNA"/>
</dbReference>
<reference evidence="2 3" key="1">
    <citation type="submission" date="2019-09" db="EMBL/GenBank/DDBJ databases">
        <title>Draft genome of the ectomycorrhizal ascomycete Sphaerosporella brunnea.</title>
        <authorList>
            <consortium name="DOE Joint Genome Institute"/>
            <person name="Benucci G.M."/>
            <person name="Marozzi G."/>
            <person name="Antonielli L."/>
            <person name="Sanchez S."/>
            <person name="Marco P."/>
            <person name="Wang X."/>
            <person name="Falini L.B."/>
            <person name="Barry K."/>
            <person name="Haridas S."/>
            <person name="Lipzen A."/>
            <person name="Labutti K."/>
            <person name="Grigoriev I.V."/>
            <person name="Murat C."/>
            <person name="Martin F."/>
            <person name="Albertini E."/>
            <person name="Donnini D."/>
            <person name="Bonito G."/>
        </authorList>
    </citation>
    <scope>NUCLEOTIDE SEQUENCE [LARGE SCALE GENOMIC DNA]</scope>
    <source>
        <strain evidence="2 3">Sb_GMNB300</strain>
    </source>
</reference>
<dbReference type="Proteomes" id="UP000326924">
    <property type="component" value="Unassembled WGS sequence"/>
</dbReference>
<proteinExistence type="predicted"/>
<dbReference type="AlphaFoldDB" id="A0A5J5EI21"/>
<gene>
    <name evidence="2" type="ORF">FN846DRAFT_999071</name>
</gene>
<sequence length="233" mass="25449">WTESPATSPPASSAKPSNSATPTTRSAPPARPRRPTPNSSAPSAPCTSPTAKPRSRANGPSPARASRRAACVSSAPSPPPTAPGCSLRSRTPSARPWAGRSGLWAAPRFCPRLRWTPGLWIRMSAKPPPPPPPPQPHTPRAKACVCAVWESGCMLRARAKVWASVCVECVKPPREWARPCRQSEKAWVRLSSMRVRRWGRASKRLCRVSLAAWDHWGGVRIGFTFRAFCFFLF</sequence>
<feature type="compositionally biased region" description="Low complexity" evidence="1">
    <location>
        <begin position="1"/>
        <end position="28"/>
    </location>
</feature>
<comment type="caution">
    <text evidence="2">The sequence shown here is derived from an EMBL/GenBank/DDBJ whole genome shotgun (WGS) entry which is preliminary data.</text>
</comment>
<feature type="non-terminal residue" evidence="2">
    <location>
        <position position="1"/>
    </location>
</feature>
<organism evidence="2 3">
    <name type="scientific">Sphaerosporella brunnea</name>
    <dbReference type="NCBI Taxonomy" id="1250544"/>
    <lineage>
        <taxon>Eukaryota</taxon>
        <taxon>Fungi</taxon>
        <taxon>Dikarya</taxon>
        <taxon>Ascomycota</taxon>
        <taxon>Pezizomycotina</taxon>
        <taxon>Pezizomycetes</taxon>
        <taxon>Pezizales</taxon>
        <taxon>Pyronemataceae</taxon>
        <taxon>Sphaerosporella</taxon>
    </lineage>
</organism>
<name>A0A5J5EI21_9PEZI</name>
<evidence type="ECO:0000313" key="2">
    <source>
        <dbReference type="EMBL" id="KAA8894773.1"/>
    </source>
</evidence>
<dbReference type="PRINTS" id="PR01217">
    <property type="entry name" value="PRICHEXTENSN"/>
</dbReference>
<feature type="compositionally biased region" description="Low complexity" evidence="1">
    <location>
        <begin position="36"/>
        <end position="75"/>
    </location>
</feature>
<evidence type="ECO:0000256" key="1">
    <source>
        <dbReference type="SAM" id="MobiDB-lite"/>
    </source>
</evidence>
<protein>
    <submittedName>
        <fullName evidence="2">Uncharacterized protein</fullName>
    </submittedName>
</protein>
<dbReference type="InParanoid" id="A0A5J5EI21"/>
<evidence type="ECO:0000313" key="3">
    <source>
        <dbReference type="Proteomes" id="UP000326924"/>
    </source>
</evidence>
<keyword evidence="3" id="KW-1185">Reference proteome</keyword>
<accession>A0A5J5EI21</accession>